<dbReference type="GO" id="GO:0042392">
    <property type="term" value="F:sphingosine-1-phosphate phosphatase activity"/>
    <property type="evidence" value="ECO:0007669"/>
    <property type="project" value="TreeGrafter"/>
</dbReference>
<dbReference type="SMART" id="SM00014">
    <property type="entry name" value="acidPPc"/>
    <property type="match status" value="1"/>
</dbReference>
<feature type="transmembrane region" description="Helical" evidence="1">
    <location>
        <begin position="149"/>
        <end position="173"/>
    </location>
</feature>
<keyword evidence="1" id="KW-0472">Membrane</keyword>
<protein>
    <recommendedName>
        <fullName evidence="2">Phosphatidic acid phosphatase type 2/haloperoxidase domain-containing protein</fullName>
    </recommendedName>
</protein>
<dbReference type="InterPro" id="IPR036938">
    <property type="entry name" value="PAP2/HPO_sf"/>
</dbReference>
<evidence type="ECO:0000256" key="1">
    <source>
        <dbReference type="SAM" id="Phobius"/>
    </source>
</evidence>
<feature type="transmembrane region" description="Helical" evidence="1">
    <location>
        <begin position="32"/>
        <end position="56"/>
    </location>
</feature>
<dbReference type="SUPFAM" id="SSF48317">
    <property type="entry name" value="Acid phosphatase/Vanadium-dependent haloperoxidase"/>
    <property type="match status" value="1"/>
</dbReference>
<dbReference type="EMBL" id="BARU01005279">
    <property type="protein sequence ID" value="GAH29186.1"/>
    <property type="molecule type" value="Genomic_DNA"/>
</dbReference>
<organism evidence="3">
    <name type="scientific">marine sediment metagenome</name>
    <dbReference type="NCBI Taxonomy" id="412755"/>
    <lineage>
        <taxon>unclassified sequences</taxon>
        <taxon>metagenomes</taxon>
        <taxon>ecological metagenomes</taxon>
    </lineage>
</organism>
<dbReference type="PANTHER" id="PTHR14969">
    <property type="entry name" value="SPHINGOSINE-1-PHOSPHATE PHOSPHOHYDROLASE"/>
    <property type="match status" value="1"/>
</dbReference>
<proteinExistence type="predicted"/>
<feature type="transmembrane region" description="Helical" evidence="1">
    <location>
        <begin position="62"/>
        <end position="81"/>
    </location>
</feature>
<keyword evidence="1" id="KW-0812">Transmembrane</keyword>
<sequence>MRVELQYKLLDLDSKYTKSLQIADKPGPLRTLAVICAHSGDSWFWILGLGLLWWLGTDYWKARAAGMMFGVLATAVVVLIIKFTVRRKRPDGEWGNIYRITDPHSFPSGHAARAAMLAVMAIGLGPPWFGFIIFLWAPLVILARVAMGLHYLSDVLIGALLGIFIGLIMLAILPQLPFLF</sequence>
<dbReference type="InterPro" id="IPR000326">
    <property type="entry name" value="PAP2/HPO"/>
</dbReference>
<evidence type="ECO:0000313" key="3">
    <source>
        <dbReference type="EMBL" id="GAH29186.1"/>
    </source>
</evidence>
<gene>
    <name evidence="3" type="ORF">S03H2_10239</name>
</gene>
<dbReference type="Pfam" id="PF01569">
    <property type="entry name" value="PAP2"/>
    <property type="match status" value="1"/>
</dbReference>
<keyword evidence="1" id="KW-1133">Transmembrane helix</keyword>
<reference evidence="3" key="1">
    <citation type="journal article" date="2014" name="Front. Microbiol.">
        <title>High frequency of phylogenetically diverse reductive dehalogenase-homologous genes in deep subseafloor sedimentary metagenomes.</title>
        <authorList>
            <person name="Kawai M."/>
            <person name="Futagami T."/>
            <person name="Toyoda A."/>
            <person name="Takaki Y."/>
            <person name="Nishi S."/>
            <person name="Hori S."/>
            <person name="Arai W."/>
            <person name="Tsubouchi T."/>
            <person name="Morono Y."/>
            <person name="Uchiyama I."/>
            <person name="Ito T."/>
            <person name="Fujiyama A."/>
            <person name="Inagaki F."/>
            <person name="Takami H."/>
        </authorList>
    </citation>
    <scope>NUCLEOTIDE SEQUENCE</scope>
    <source>
        <strain evidence="3">Expedition CK06-06</strain>
    </source>
</reference>
<dbReference type="PANTHER" id="PTHR14969:SF13">
    <property type="entry name" value="AT30094P"/>
    <property type="match status" value="1"/>
</dbReference>
<comment type="caution">
    <text evidence="3">The sequence shown here is derived from an EMBL/GenBank/DDBJ whole genome shotgun (WGS) entry which is preliminary data.</text>
</comment>
<feature type="domain" description="Phosphatidic acid phosphatase type 2/haloperoxidase" evidence="2">
    <location>
        <begin position="64"/>
        <end position="170"/>
    </location>
</feature>
<dbReference type="Gene3D" id="1.20.144.10">
    <property type="entry name" value="Phosphatidic acid phosphatase type 2/haloperoxidase"/>
    <property type="match status" value="1"/>
</dbReference>
<feature type="transmembrane region" description="Helical" evidence="1">
    <location>
        <begin position="114"/>
        <end position="137"/>
    </location>
</feature>
<evidence type="ECO:0000259" key="2">
    <source>
        <dbReference type="SMART" id="SM00014"/>
    </source>
</evidence>
<name>X1E7D1_9ZZZZ</name>
<dbReference type="AlphaFoldDB" id="X1E7D1"/>
<accession>X1E7D1</accession>